<dbReference type="PANTHER" id="PTHR42934:SF2">
    <property type="entry name" value="GLYCOLATE OXIDASE SUBUNIT GLCD"/>
    <property type="match status" value="1"/>
</dbReference>
<evidence type="ECO:0000256" key="1">
    <source>
        <dbReference type="ARBA" id="ARBA00022630"/>
    </source>
</evidence>
<keyword evidence="1" id="KW-0285">Flavoprotein</keyword>
<gene>
    <name evidence="4" type="ORF">LX24_02581</name>
</gene>
<dbReference type="GO" id="GO:0071949">
    <property type="term" value="F:FAD binding"/>
    <property type="evidence" value="ECO:0007669"/>
    <property type="project" value="InterPro"/>
</dbReference>
<protein>
    <submittedName>
        <fullName evidence="4">FAD binding domain-containing protein</fullName>
    </submittedName>
</protein>
<dbReference type="InterPro" id="IPR051914">
    <property type="entry name" value="FAD-linked_OxidoTrans_Type4"/>
</dbReference>
<dbReference type="InterPro" id="IPR016166">
    <property type="entry name" value="FAD-bd_PCMH"/>
</dbReference>
<dbReference type="PROSITE" id="PS51387">
    <property type="entry name" value="FAD_PCMH"/>
    <property type="match status" value="1"/>
</dbReference>
<comment type="caution">
    <text evidence="4">The sequence shown here is derived from an EMBL/GenBank/DDBJ whole genome shotgun (WGS) entry which is preliminary data.</text>
</comment>
<proteinExistence type="predicted"/>
<dbReference type="Pfam" id="PF01565">
    <property type="entry name" value="FAD_binding_4"/>
    <property type="match status" value="1"/>
</dbReference>
<accession>A0A5S4ZP07</accession>
<sequence length="367" mass="40797">MDDKFAHIAPKLTALLGRQNVTLDKERIVARPASSEEIAAVFNLARQSGMTACAAKYAVGPGTGAARQEDILISLDRMDQIRLDLDQLIIAAQPGAEVDEIIDTARETGYFFPGRNCQHKQATVGDNVAACFTEGEPDFKCLTACLCGLELVLASGNIITVGERSARDLDNYQLTYILGGYRYEYAVISGIYLKLLPGRREQYWLVMKYRDMDMVPGVWPLLWQQYRRELDAVVAVKLDNYPELADIMRRWAPDLAPEFYETGGPPPATCMLVSINCPPGELELVMEMLAGGGGSFADAVIAGDTYQRQLMTSFYDTLLESLEADPELSRSSVEEQNHQQIETGRLAAAYWLKDAGKVRLFYRGERP</sequence>
<evidence type="ECO:0000256" key="2">
    <source>
        <dbReference type="ARBA" id="ARBA00023002"/>
    </source>
</evidence>
<evidence type="ECO:0000313" key="5">
    <source>
        <dbReference type="Proteomes" id="UP000323166"/>
    </source>
</evidence>
<dbReference type="AlphaFoldDB" id="A0A5S4ZP07"/>
<keyword evidence="5" id="KW-1185">Reference proteome</keyword>
<evidence type="ECO:0000313" key="4">
    <source>
        <dbReference type="EMBL" id="TYO93897.1"/>
    </source>
</evidence>
<dbReference type="Proteomes" id="UP000323166">
    <property type="component" value="Unassembled WGS sequence"/>
</dbReference>
<dbReference type="InterPro" id="IPR006094">
    <property type="entry name" value="Oxid_FAD_bind_N"/>
</dbReference>
<evidence type="ECO:0000259" key="3">
    <source>
        <dbReference type="PROSITE" id="PS51387"/>
    </source>
</evidence>
<name>A0A5S4ZP07_9FIRM</name>
<feature type="domain" description="FAD-binding PCMH-type" evidence="3">
    <location>
        <begin position="21"/>
        <end position="198"/>
    </location>
</feature>
<dbReference type="GO" id="GO:0016491">
    <property type="term" value="F:oxidoreductase activity"/>
    <property type="evidence" value="ECO:0007669"/>
    <property type="project" value="UniProtKB-KW"/>
</dbReference>
<dbReference type="InterPro" id="IPR036318">
    <property type="entry name" value="FAD-bd_PCMH-like_sf"/>
</dbReference>
<organism evidence="4 5">
    <name type="scientific">Desulfallas thermosapovorans DSM 6562</name>
    <dbReference type="NCBI Taxonomy" id="1121431"/>
    <lineage>
        <taxon>Bacteria</taxon>
        <taxon>Bacillati</taxon>
        <taxon>Bacillota</taxon>
        <taxon>Clostridia</taxon>
        <taxon>Eubacteriales</taxon>
        <taxon>Desulfallaceae</taxon>
        <taxon>Desulfallas</taxon>
    </lineage>
</organism>
<dbReference type="RefSeq" id="WP_166512529.1">
    <property type="nucleotide sequence ID" value="NZ_VNHM01000017.1"/>
</dbReference>
<dbReference type="InterPro" id="IPR016169">
    <property type="entry name" value="FAD-bd_PCMH_sub2"/>
</dbReference>
<reference evidence="4 5" key="1">
    <citation type="submission" date="2019-07" db="EMBL/GenBank/DDBJ databases">
        <title>Genomic Encyclopedia of Type Strains, Phase I: the one thousand microbial genomes (KMG-I) project.</title>
        <authorList>
            <person name="Kyrpides N."/>
        </authorList>
    </citation>
    <scope>NUCLEOTIDE SEQUENCE [LARGE SCALE GENOMIC DNA]</scope>
    <source>
        <strain evidence="4 5">DSM 6562</strain>
    </source>
</reference>
<dbReference type="PANTHER" id="PTHR42934">
    <property type="entry name" value="GLYCOLATE OXIDASE SUBUNIT GLCD"/>
    <property type="match status" value="1"/>
</dbReference>
<keyword evidence="2" id="KW-0560">Oxidoreductase</keyword>
<dbReference type="EMBL" id="VNHM01000017">
    <property type="protein sequence ID" value="TYO93897.1"/>
    <property type="molecule type" value="Genomic_DNA"/>
</dbReference>
<dbReference type="Gene3D" id="3.30.465.10">
    <property type="match status" value="1"/>
</dbReference>
<dbReference type="SUPFAM" id="SSF56176">
    <property type="entry name" value="FAD-binding/transporter-associated domain-like"/>
    <property type="match status" value="1"/>
</dbReference>